<keyword evidence="3" id="KW-0378">Hydrolase</keyword>
<dbReference type="Proteomes" id="UP000696931">
    <property type="component" value="Unassembled WGS sequence"/>
</dbReference>
<dbReference type="NCBIfam" id="TIGR00706">
    <property type="entry name" value="SppA_dom"/>
    <property type="match status" value="1"/>
</dbReference>
<evidence type="ECO:0000256" key="4">
    <source>
        <dbReference type="ARBA" id="ARBA00022825"/>
    </source>
</evidence>
<gene>
    <name evidence="7" type="primary">sppA</name>
    <name evidence="7" type="ORF">HZA61_04015</name>
</gene>
<comment type="similarity">
    <text evidence="1">Belongs to the peptidase S49 family.</text>
</comment>
<keyword evidence="5" id="KW-0732">Signal</keyword>
<dbReference type="Pfam" id="PF01343">
    <property type="entry name" value="Peptidase_S49"/>
    <property type="match status" value="2"/>
</dbReference>
<evidence type="ECO:0000256" key="3">
    <source>
        <dbReference type="ARBA" id="ARBA00022801"/>
    </source>
</evidence>
<feature type="signal peptide" evidence="5">
    <location>
        <begin position="1"/>
        <end position="19"/>
    </location>
</feature>
<dbReference type="Gene3D" id="3.90.226.10">
    <property type="entry name" value="2-enoyl-CoA Hydratase, Chain A, domain 1"/>
    <property type="match status" value="2"/>
</dbReference>
<proteinExistence type="inferred from homology"/>
<dbReference type="SUPFAM" id="SSF52096">
    <property type="entry name" value="ClpP/crotonase"/>
    <property type="match status" value="2"/>
</dbReference>
<evidence type="ECO:0000256" key="5">
    <source>
        <dbReference type="SAM" id="SignalP"/>
    </source>
</evidence>
<dbReference type="GO" id="GO:0008236">
    <property type="term" value="F:serine-type peptidase activity"/>
    <property type="evidence" value="ECO:0007669"/>
    <property type="project" value="UniProtKB-KW"/>
</dbReference>
<keyword evidence="4" id="KW-0720">Serine protease</keyword>
<dbReference type="InterPro" id="IPR002142">
    <property type="entry name" value="Peptidase_S49"/>
</dbReference>
<dbReference type="PANTHER" id="PTHR33209">
    <property type="entry name" value="PROTEASE 4"/>
    <property type="match status" value="1"/>
</dbReference>
<dbReference type="InterPro" id="IPR047272">
    <property type="entry name" value="S49_SppA_C"/>
</dbReference>
<reference evidence="7" key="1">
    <citation type="submission" date="2020-07" db="EMBL/GenBank/DDBJ databases">
        <title>Huge and variable diversity of episymbiotic CPR bacteria and DPANN archaea in groundwater ecosystems.</title>
        <authorList>
            <person name="He C.Y."/>
            <person name="Keren R."/>
            <person name="Whittaker M."/>
            <person name="Farag I.F."/>
            <person name="Doudna J."/>
            <person name="Cate J.H.D."/>
            <person name="Banfield J.F."/>
        </authorList>
    </citation>
    <scope>NUCLEOTIDE SEQUENCE</scope>
    <source>
        <strain evidence="7">NC_groundwater_1813_Pr3_B-0.1um_71_17</strain>
    </source>
</reference>
<accession>A0A933SCA5</accession>
<evidence type="ECO:0000313" key="7">
    <source>
        <dbReference type="EMBL" id="MBI5168635.1"/>
    </source>
</evidence>
<dbReference type="Gene3D" id="6.20.330.10">
    <property type="match status" value="1"/>
</dbReference>
<dbReference type="PANTHER" id="PTHR33209:SF1">
    <property type="entry name" value="PEPTIDASE S49 DOMAIN-CONTAINING PROTEIN"/>
    <property type="match status" value="1"/>
</dbReference>
<dbReference type="GO" id="GO:0006508">
    <property type="term" value="P:proteolysis"/>
    <property type="evidence" value="ECO:0007669"/>
    <property type="project" value="UniProtKB-KW"/>
</dbReference>
<evidence type="ECO:0000256" key="1">
    <source>
        <dbReference type="ARBA" id="ARBA00008683"/>
    </source>
</evidence>
<keyword evidence="2" id="KW-0645">Protease</keyword>
<dbReference type="CDD" id="cd07023">
    <property type="entry name" value="S49_Sppa_N_C"/>
    <property type="match status" value="1"/>
</dbReference>
<dbReference type="InterPro" id="IPR029045">
    <property type="entry name" value="ClpP/crotonase-like_dom_sf"/>
</dbReference>
<dbReference type="AlphaFoldDB" id="A0A933SCA5"/>
<protein>
    <submittedName>
        <fullName evidence="7">Signal peptide peptidase SppA</fullName>
    </submittedName>
</protein>
<feature type="chain" id="PRO_5037135746" evidence="5">
    <location>
        <begin position="20"/>
        <end position="794"/>
    </location>
</feature>
<evidence type="ECO:0000313" key="8">
    <source>
        <dbReference type="Proteomes" id="UP000696931"/>
    </source>
</evidence>
<dbReference type="InterPro" id="IPR004635">
    <property type="entry name" value="Pept_S49_SppA"/>
</dbReference>
<evidence type="ECO:0000256" key="2">
    <source>
        <dbReference type="ARBA" id="ARBA00022670"/>
    </source>
</evidence>
<name>A0A933SCA5_UNCEI</name>
<feature type="domain" description="Peptidase S49" evidence="6">
    <location>
        <begin position="588"/>
        <end position="738"/>
    </location>
</feature>
<feature type="domain" description="Peptidase S49" evidence="6">
    <location>
        <begin position="339"/>
        <end position="488"/>
    </location>
</feature>
<dbReference type="EMBL" id="JACRIW010000031">
    <property type="protein sequence ID" value="MBI5168635.1"/>
    <property type="molecule type" value="Genomic_DNA"/>
</dbReference>
<evidence type="ECO:0000259" key="6">
    <source>
        <dbReference type="Pfam" id="PF01343"/>
    </source>
</evidence>
<comment type="caution">
    <text evidence="7">The sequence shown here is derived from an EMBL/GenBank/DDBJ whole genome shotgun (WGS) entry which is preliminary data.</text>
</comment>
<organism evidence="7 8">
    <name type="scientific">Eiseniibacteriota bacterium</name>
    <dbReference type="NCBI Taxonomy" id="2212470"/>
    <lineage>
        <taxon>Bacteria</taxon>
        <taxon>Candidatus Eiseniibacteriota</taxon>
    </lineage>
</organism>
<sequence>MRTFVLALALVASAAPAFAQSPVSSFSLATLDDARAAQFQAAALATRHDAEWRFEWSGLDGRRESLAAQAYAGGFGAFLSDEPGRVRTWGASFGGGSDALRFGWTGYRVSQAGARRNDHRFAALSRPAAWLSLAGVVDHAFEPTPDGVRTPRAWTAAVALRPLALDRAHAHDRGTRLALTADAMLDEGAPREWARVRVGVECEPVDGLAFAVATTGRDAWRVGLTLRGLRGALGASNATQDDATVNERWSLSAHSGEERTRIASRRDRRVALVRAGGVLADEGAGGSVMGDVSTVDAGALRAQLDRALEDPLTRGVLLDLRGVAGMAQLEELRPRIEKLRAAGKPVVASLESGGGRGDLYLASAGTRAFASEEAIFAGLGLRTERRYYREMLERYGLRMDRASVGAFKSAYRNFSVDRTPAADSIVIQHALDVRQELFLRSVAASRGVGRERFAHVLDGRGWTSADLVTAGLLDSVGYREDAWRETGRLSGLGAKPRTVNLRRIERARRTWHERSPIAVVYAGGGIEEGRSGGGLVSGAVLGSETLIAQLERAFRDRETRVVVLRIESPGGSVVASNLIDHAIVRLKRETGKPLVVSMGSVAASGGYYIALRADRIYADRHTATGSIGVLYVKPSLEGAYAKQHVRQEDFERGEYMGGFSIARDWTPAMQAAADSAIGRSYAGFKARVAEGRKLSPEKVEEIAQGRVWFGEDALRNGLVDAIGGLDAALADARERAGVTRGEKIRLREFRRPRGSLLERAFGGWVRGAIQRETRMPDWRGAQARDDAAWEWVAD</sequence>